<dbReference type="Gene3D" id="2.40.50.140">
    <property type="entry name" value="Nucleic acid-binding proteins"/>
    <property type="match status" value="1"/>
</dbReference>
<protein>
    <recommendedName>
        <fullName evidence="2 3">Single-stranded DNA-binding protein</fullName>
        <shortName evidence="2">SSB</shortName>
    </recommendedName>
</protein>
<dbReference type="InterPro" id="IPR012340">
    <property type="entry name" value="NA-bd_OB-fold"/>
</dbReference>
<dbReference type="PANTHER" id="PTHR10302:SF27">
    <property type="entry name" value="SINGLE-STRANDED DNA-BINDING PROTEIN"/>
    <property type="match status" value="1"/>
</dbReference>
<dbReference type="RefSeq" id="WP_272736595.1">
    <property type="nucleotide sequence ID" value="NZ_CP116942.1"/>
</dbReference>
<dbReference type="Pfam" id="PF00436">
    <property type="entry name" value="SSB"/>
    <property type="match status" value="1"/>
</dbReference>
<dbReference type="GO" id="GO:0009295">
    <property type="term" value="C:nucleoid"/>
    <property type="evidence" value="ECO:0007669"/>
    <property type="project" value="TreeGrafter"/>
</dbReference>
<evidence type="ECO:0000256" key="3">
    <source>
        <dbReference type="RuleBase" id="RU000524"/>
    </source>
</evidence>
<dbReference type="EMBL" id="CP116942">
    <property type="protein sequence ID" value="WCO67073.1"/>
    <property type="molecule type" value="Genomic_DNA"/>
</dbReference>
<dbReference type="KEGG" id="ima:PO878_21530"/>
<reference evidence="5" key="1">
    <citation type="submission" date="2023-01" db="EMBL/GenBank/DDBJ databases">
        <title>The diversity of Class Acidimicrobiia in South China Sea sediment environments and the proposal of Iamia marina sp. nov., a novel species of the genus Iamia.</title>
        <authorList>
            <person name="He Y."/>
            <person name="Tian X."/>
        </authorList>
    </citation>
    <scope>NUCLEOTIDE SEQUENCE</scope>
    <source>
        <strain evidence="5">DSM 19957</strain>
    </source>
</reference>
<keyword evidence="6" id="KW-1185">Reference proteome</keyword>
<dbReference type="CDD" id="cd04496">
    <property type="entry name" value="SSB_OBF"/>
    <property type="match status" value="1"/>
</dbReference>
<dbReference type="AlphaFoldDB" id="A0AAF0BVI7"/>
<evidence type="ECO:0000313" key="6">
    <source>
        <dbReference type="Proteomes" id="UP001216390"/>
    </source>
</evidence>
<dbReference type="PANTHER" id="PTHR10302">
    <property type="entry name" value="SINGLE-STRANDED DNA-BINDING PROTEIN"/>
    <property type="match status" value="1"/>
</dbReference>
<evidence type="ECO:0000313" key="5">
    <source>
        <dbReference type="EMBL" id="WCO67073.1"/>
    </source>
</evidence>
<dbReference type="HAMAP" id="MF_00984">
    <property type="entry name" value="SSB"/>
    <property type="match status" value="1"/>
</dbReference>
<dbReference type="PROSITE" id="PS50935">
    <property type="entry name" value="SSB"/>
    <property type="match status" value="1"/>
</dbReference>
<dbReference type="GO" id="GO:0006260">
    <property type="term" value="P:DNA replication"/>
    <property type="evidence" value="ECO:0007669"/>
    <property type="project" value="InterPro"/>
</dbReference>
<keyword evidence="1 2" id="KW-0238">DNA-binding</keyword>
<dbReference type="Proteomes" id="UP001216390">
    <property type="component" value="Chromosome"/>
</dbReference>
<dbReference type="SUPFAM" id="SSF50249">
    <property type="entry name" value="Nucleic acid-binding proteins"/>
    <property type="match status" value="1"/>
</dbReference>
<dbReference type="NCBIfam" id="TIGR00621">
    <property type="entry name" value="ssb"/>
    <property type="match status" value="1"/>
</dbReference>
<sequence>MANDNNVTLTGNLTRDPELRFTPSGQAMATFGLAVNRRWQNRQTNEWEEQTSFFDVKCWAQMAENVSESLGRGNRVVVSGRLEQRSWETDQGDKRSKVEVVADEIAPSLRWATVQITRNERSGGGDGGGYGGGGGGGGYGRGRDDGGRGGAPAAAGTGGAGGNDMDEEPF</sequence>
<comment type="subunit">
    <text evidence="2">Homotetramer.</text>
</comment>
<comment type="caution">
    <text evidence="2">Lacks conserved residue(s) required for the propagation of feature annotation.</text>
</comment>
<feature type="region of interest" description="Disordered" evidence="4">
    <location>
        <begin position="117"/>
        <end position="170"/>
    </location>
</feature>
<dbReference type="GO" id="GO:0003697">
    <property type="term" value="F:single-stranded DNA binding"/>
    <property type="evidence" value="ECO:0007669"/>
    <property type="project" value="UniProtKB-UniRule"/>
</dbReference>
<evidence type="ECO:0000256" key="2">
    <source>
        <dbReference type="HAMAP-Rule" id="MF_00984"/>
    </source>
</evidence>
<dbReference type="InterPro" id="IPR011344">
    <property type="entry name" value="ssDNA-bd"/>
</dbReference>
<proteinExistence type="inferred from homology"/>
<evidence type="ECO:0000256" key="1">
    <source>
        <dbReference type="ARBA" id="ARBA00023125"/>
    </source>
</evidence>
<organism evidence="5 6">
    <name type="scientific">Iamia majanohamensis</name>
    <dbReference type="NCBI Taxonomy" id="467976"/>
    <lineage>
        <taxon>Bacteria</taxon>
        <taxon>Bacillati</taxon>
        <taxon>Actinomycetota</taxon>
        <taxon>Acidimicrobiia</taxon>
        <taxon>Acidimicrobiales</taxon>
        <taxon>Iamiaceae</taxon>
        <taxon>Iamia</taxon>
    </lineage>
</organism>
<evidence type="ECO:0000256" key="4">
    <source>
        <dbReference type="SAM" id="MobiDB-lite"/>
    </source>
</evidence>
<name>A0AAF0BVI7_9ACTN</name>
<accession>A0AAF0BVI7</accession>
<feature type="compositionally biased region" description="Gly residues" evidence="4">
    <location>
        <begin position="124"/>
        <end position="140"/>
    </location>
</feature>
<dbReference type="InterPro" id="IPR000424">
    <property type="entry name" value="Primosome_PriB/ssb"/>
</dbReference>
<gene>
    <name evidence="5" type="primary">ssb</name>
    <name evidence="5" type="ORF">PO878_21530</name>
</gene>